<dbReference type="RefSeq" id="WP_053359568.1">
    <property type="nucleotide sequence ID" value="NZ_AZFY01000047.1"/>
</dbReference>
<dbReference type="GO" id="GO:0005524">
    <property type="term" value="F:ATP binding"/>
    <property type="evidence" value="ECO:0007669"/>
    <property type="project" value="UniProtKB-KW"/>
</dbReference>
<dbReference type="PROSITE" id="PS50893">
    <property type="entry name" value="ABC_TRANSPORTER_2"/>
    <property type="match status" value="1"/>
</dbReference>
<dbReference type="PANTHER" id="PTHR43158:SF1">
    <property type="entry name" value="ABC TRANSPORTER, ATP-BINDING PROTEIN"/>
    <property type="match status" value="1"/>
</dbReference>
<dbReference type="GO" id="GO:0016887">
    <property type="term" value="F:ATP hydrolysis activity"/>
    <property type="evidence" value="ECO:0007669"/>
    <property type="project" value="InterPro"/>
</dbReference>
<accession>A0A0R1VV34</accession>
<dbReference type="Pfam" id="PF00005">
    <property type="entry name" value="ABC_tran"/>
    <property type="match status" value="1"/>
</dbReference>
<evidence type="ECO:0000259" key="3">
    <source>
        <dbReference type="PROSITE" id="PS50893"/>
    </source>
</evidence>
<dbReference type="EMBL" id="AZFY01000047">
    <property type="protein sequence ID" value="KRM09378.1"/>
    <property type="molecule type" value="Genomic_DNA"/>
</dbReference>
<protein>
    <submittedName>
        <fullName evidence="4">ABC superfamily ATP binding cassette transporter ATPase</fullName>
    </submittedName>
</protein>
<dbReference type="PATRIC" id="fig|1423743.5.peg.2702"/>
<dbReference type="SMART" id="SM00382">
    <property type="entry name" value="AAA"/>
    <property type="match status" value="1"/>
</dbReference>
<name>A0A0R1VV34_9LACO</name>
<dbReference type="Proteomes" id="UP000051966">
    <property type="component" value="Unassembled WGS sequence"/>
</dbReference>
<dbReference type="InterPro" id="IPR027417">
    <property type="entry name" value="P-loop_NTPase"/>
</dbReference>
<evidence type="ECO:0000313" key="4">
    <source>
        <dbReference type="EMBL" id="KRM09378.1"/>
    </source>
</evidence>
<keyword evidence="2" id="KW-0067">ATP-binding</keyword>
<sequence>MTAAIEIKGLNYRKNMKPILSNVDLTIDTGKIVGLLGENGAGKTTLMRLIAGVAKGYKGQINVANETGIAAKKAVVSFSEQLLGFNQNMKIERIVGFYEDVYPDFSNDKYNQMAGFLQIDEDKKLSQLSKGMREKLIIGLALSRQAKVYLLDEPFAGIDSMSRKKIINSIIRWKPEDATILVSDHYVSEIASVLDEIVVIKDQTIFAQKSTEEIREKFGEGIEEYYEKVYEGTEMHD</sequence>
<keyword evidence="1" id="KW-0547">Nucleotide-binding</keyword>
<dbReference type="PANTHER" id="PTHR43158">
    <property type="entry name" value="SKFA PEPTIDE EXPORT ATP-BINDING PROTEIN SKFE"/>
    <property type="match status" value="1"/>
</dbReference>
<dbReference type="AlphaFoldDB" id="A0A0R1VV34"/>
<dbReference type="InterPro" id="IPR003593">
    <property type="entry name" value="AAA+_ATPase"/>
</dbReference>
<dbReference type="SUPFAM" id="SSF52540">
    <property type="entry name" value="P-loop containing nucleoside triphosphate hydrolases"/>
    <property type="match status" value="1"/>
</dbReference>
<reference evidence="4 5" key="1">
    <citation type="journal article" date="2015" name="Genome Announc.">
        <title>Expanding the biotechnology potential of lactobacilli through comparative genomics of 213 strains and associated genera.</title>
        <authorList>
            <person name="Sun Z."/>
            <person name="Harris H.M."/>
            <person name="McCann A."/>
            <person name="Guo C."/>
            <person name="Argimon S."/>
            <person name="Zhang W."/>
            <person name="Yang X."/>
            <person name="Jeffery I.B."/>
            <person name="Cooney J.C."/>
            <person name="Kagawa T.F."/>
            <person name="Liu W."/>
            <person name="Song Y."/>
            <person name="Salvetti E."/>
            <person name="Wrobel A."/>
            <person name="Rasinkangas P."/>
            <person name="Parkhill J."/>
            <person name="Rea M.C."/>
            <person name="O'Sullivan O."/>
            <person name="Ritari J."/>
            <person name="Douillard F.P."/>
            <person name="Paul Ross R."/>
            <person name="Yang R."/>
            <person name="Briner A.E."/>
            <person name="Felis G.E."/>
            <person name="de Vos W.M."/>
            <person name="Barrangou R."/>
            <person name="Klaenhammer T.R."/>
            <person name="Caufield P.W."/>
            <person name="Cui Y."/>
            <person name="Zhang H."/>
            <person name="O'Toole P.W."/>
        </authorList>
    </citation>
    <scope>NUCLEOTIDE SEQUENCE [LARGE SCALE GENOMIC DNA]</scope>
    <source>
        <strain evidence="4 5">DSM 18382</strain>
    </source>
</reference>
<gene>
    <name evidence="4" type="ORF">FD41_GL002630</name>
</gene>
<evidence type="ECO:0000256" key="2">
    <source>
        <dbReference type="ARBA" id="ARBA00022840"/>
    </source>
</evidence>
<dbReference type="OrthoDB" id="9804819at2"/>
<evidence type="ECO:0000256" key="1">
    <source>
        <dbReference type="ARBA" id="ARBA00022741"/>
    </source>
</evidence>
<dbReference type="CDD" id="cd03230">
    <property type="entry name" value="ABC_DR_subfamily_A"/>
    <property type="match status" value="1"/>
</dbReference>
<evidence type="ECO:0000313" key="5">
    <source>
        <dbReference type="Proteomes" id="UP000051966"/>
    </source>
</evidence>
<dbReference type="Gene3D" id="3.40.50.300">
    <property type="entry name" value="P-loop containing nucleotide triphosphate hydrolases"/>
    <property type="match status" value="1"/>
</dbReference>
<feature type="domain" description="ABC transporter" evidence="3">
    <location>
        <begin position="5"/>
        <end position="227"/>
    </location>
</feature>
<comment type="caution">
    <text evidence="4">The sequence shown here is derived from an EMBL/GenBank/DDBJ whole genome shotgun (WGS) entry which is preliminary data.</text>
</comment>
<keyword evidence="5" id="KW-1185">Reference proteome</keyword>
<proteinExistence type="predicted"/>
<organism evidence="4 5">
    <name type="scientific">Lentilactobacillus farraginis DSM 18382 = JCM 14108</name>
    <dbReference type="NCBI Taxonomy" id="1423743"/>
    <lineage>
        <taxon>Bacteria</taxon>
        <taxon>Bacillati</taxon>
        <taxon>Bacillota</taxon>
        <taxon>Bacilli</taxon>
        <taxon>Lactobacillales</taxon>
        <taxon>Lactobacillaceae</taxon>
        <taxon>Lentilactobacillus</taxon>
    </lineage>
</organism>
<dbReference type="InterPro" id="IPR003439">
    <property type="entry name" value="ABC_transporter-like_ATP-bd"/>
</dbReference>